<feature type="compositionally biased region" description="Acidic residues" evidence="11">
    <location>
        <begin position="449"/>
        <end position="458"/>
    </location>
</feature>
<dbReference type="InterPro" id="IPR038765">
    <property type="entry name" value="Papain-like_cys_pep_sf"/>
</dbReference>
<dbReference type="SUPFAM" id="SSF54001">
    <property type="entry name" value="Cysteine proteinases"/>
    <property type="match status" value="1"/>
</dbReference>
<dbReference type="Pfam" id="PF03416">
    <property type="entry name" value="Peptidase_C54"/>
    <property type="match status" value="1"/>
</dbReference>
<dbReference type="GO" id="GO:0000045">
    <property type="term" value="P:autophagosome assembly"/>
    <property type="evidence" value="ECO:0007669"/>
    <property type="project" value="TreeGrafter"/>
</dbReference>
<keyword evidence="6" id="KW-0788">Thiol protease</keyword>
<evidence type="ECO:0000313" key="13">
    <source>
        <dbReference type="EMBL" id="KAJ1721160.1"/>
    </source>
</evidence>
<sequence length="458" mass="49302">MTLLDGAQAAAAAGAPTAPGASQNNGTTSTADALDSSVQTQHQQPVVGGGGGGGAGVPELGALRSHVVNTLREWYVLASDSIASLLDGRFLQHPPRDLWLLGRRYVIDAPPGEQSWHVSYPPSVLSDFSSLVWCTYRSQYPPISPSAFTTDAGWGCMLRAGQTLMAQALQLHHLGRGWAFAWDSPDDADMRKREQYIRIVAQFFDDYLPSSTFSIHRMAALGKQFEGKDIGEWFGPSGTARILAGLARQAQLEVCVYTTTDGVVYLADICDEDEFRPTLILVASMLGIDGVNPVYYPFIQASLMLPQSVGIAGGRPSSALYFAGFQGDELIYLDPHHTRPAVERREDGRYSSADLASYSCSTPKRVAFSRLDPCMVFGYYCGSLESLIDLRSRIDLLADGGVATIISFDNGRSPAPAPPVNDAPEPASRQGGLLTKLSASPLGSSDGERSDEEWVTEL</sequence>
<feature type="region of interest" description="Disordered" evidence="11">
    <location>
        <begin position="1"/>
        <end position="53"/>
    </location>
</feature>
<evidence type="ECO:0000256" key="4">
    <source>
        <dbReference type="ARBA" id="ARBA00022670"/>
    </source>
</evidence>
<keyword evidence="2" id="KW-0813">Transport</keyword>
<dbReference type="GO" id="GO:0034727">
    <property type="term" value="P:piecemeal microautophagy of the nucleus"/>
    <property type="evidence" value="ECO:0007669"/>
    <property type="project" value="TreeGrafter"/>
</dbReference>
<name>A0A9W7XY40_9FUNG</name>
<organism evidence="13 14">
    <name type="scientific">Coemansia biformis</name>
    <dbReference type="NCBI Taxonomy" id="1286918"/>
    <lineage>
        <taxon>Eukaryota</taxon>
        <taxon>Fungi</taxon>
        <taxon>Fungi incertae sedis</taxon>
        <taxon>Zoopagomycota</taxon>
        <taxon>Kickxellomycotina</taxon>
        <taxon>Kickxellomycetes</taxon>
        <taxon>Kickxellales</taxon>
        <taxon>Kickxellaceae</taxon>
        <taxon>Coemansia</taxon>
    </lineage>
</organism>
<evidence type="ECO:0000256" key="1">
    <source>
        <dbReference type="ARBA" id="ARBA00010958"/>
    </source>
</evidence>
<evidence type="ECO:0000256" key="5">
    <source>
        <dbReference type="ARBA" id="ARBA00022801"/>
    </source>
</evidence>
<evidence type="ECO:0000256" key="8">
    <source>
        <dbReference type="ARBA" id="ARBA00023006"/>
    </source>
</evidence>
<evidence type="ECO:0000256" key="7">
    <source>
        <dbReference type="ARBA" id="ARBA00022927"/>
    </source>
</evidence>
<keyword evidence="7" id="KW-0653">Protein transport</keyword>
<comment type="function">
    <text evidence="10">Required for selective autophagic degradation of the nucleus (nucleophagy) as well as for mitophagy which contributes to regulate mitochondrial quantity and quality by eliminating the mitochondria to a basal level to fulfill cellular energy requirements and preventing excess ROS production.</text>
</comment>
<dbReference type="GO" id="GO:0005634">
    <property type="term" value="C:nucleus"/>
    <property type="evidence" value="ECO:0007669"/>
    <property type="project" value="UniProtKB-SubCell"/>
</dbReference>
<comment type="caution">
    <text evidence="13">The sequence shown here is derived from an EMBL/GenBank/DDBJ whole genome shotgun (WGS) entry which is preliminary data.</text>
</comment>
<dbReference type="InterPro" id="IPR005078">
    <property type="entry name" value="Peptidase_C54"/>
</dbReference>
<keyword evidence="5 10" id="KW-0378">Hydrolase</keyword>
<comment type="catalytic activity">
    <reaction evidence="9">
        <text>[protein]-C-terminal L-amino acid-glycyl-phosphatidylethanolamide + H2O = [protein]-C-terminal L-amino acid-glycine + a 1,2-diacyl-sn-glycero-3-phosphoethanolamine</text>
        <dbReference type="Rhea" id="RHEA:67548"/>
        <dbReference type="Rhea" id="RHEA-COMP:17323"/>
        <dbReference type="Rhea" id="RHEA-COMP:17324"/>
        <dbReference type="ChEBI" id="CHEBI:15377"/>
        <dbReference type="ChEBI" id="CHEBI:64612"/>
        <dbReference type="ChEBI" id="CHEBI:172940"/>
        <dbReference type="ChEBI" id="CHEBI:172941"/>
    </reaction>
    <physiologicalReaction direction="left-to-right" evidence="9">
        <dbReference type="Rhea" id="RHEA:67549"/>
    </physiologicalReaction>
</comment>
<dbReference type="PANTHER" id="PTHR22624:SF49">
    <property type="entry name" value="CYSTEINE PROTEASE"/>
    <property type="match status" value="1"/>
</dbReference>
<reference evidence="13" key="1">
    <citation type="submission" date="2022-07" db="EMBL/GenBank/DDBJ databases">
        <title>Phylogenomic reconstructions and comparative analyses of Kickxellomycotina fungi.</title>
        <authorList>
            <person name="Reynolds N.K."/>
            <person name="Stajich J.E."/>
            <person name="Barry K."/>
            <person name="Grigoriev I.V."/>
            <person name="Crous P."/>
            <person name="Smith M.E."/>
        </authorList>
    </citation>
    <scope>NUCLEOTIDE SEQUENCE</scope>
    <source>
        <strain evidence="13">BCRC 34381</strain>
    </source>
</reference>
<gene>
    <name evidence="13" type="primary">ATG4</name>
    <name evidence="13" type="ORF">LPJ61_006072</name>
</gene>
<dbReference type="AlphaFoldDB" id="A0A9W7XY40"/>
<comment type="subcellular location">
    <subcellularLocation>
        <location evidence="10">Nucleus</location>
    </subcellularLocation>
    <subcellularLocation>
        <location evidence="10">Cytoplasm</location>
    </subcellularLocation>
</comment>
<evidence type="ECO:0000256" key="2">
    <source>
        <dbReference type="ARBA" id="ARBA00022448"/>
    </source>
</evidence>
<keyword evidence="8" id="KW-0072">Autophagy</keyword>
<evidence type="ECO:0000259" key="12">
    <source>
        <dbReference type="Pfam" id="PF03416"/>
    </source>
</evidence>
<evidence type="ECO:0000256" key="6">
    <source>
        <dbReference type="ARBA" id="ARBA00022807"/>
    </source>
</evidence>
<dbReference type="GO" id="GO:0016485">
    <property type="term" value="P:protein processing"/>
    <property type="evidence" value="ECO:0007669"/>
    <property type="project" value="TreeGrafter"/>
</dbReference>
<feature type="region of interest" description="Disordered" evidence="11">
    <location>
        <begin position="409"/>
        <end position="458"/>
    </location>
</feature>
<evidence type="ECO:0000256" key="9">
    <source>
        <dbReference type="ARBA" id="ARBA00029362"/>
    </source>
</evidence>
<protein>
    <recommendedName>
        <fullName evidence="10">Cysteine protease</fullName>
        <ecNumber evidence="10">3.4.22.-</ecNumber>
    </recommendedName>
</protein>
<comment type="similarity">
    <text evidence="1 10">Belongs to the peptidase C54 family.</text>
</comment>
<evidence type="ECO:0000256" key="11">
    <source>
        <dbReference type="SAM" id="MobiDB-lite"/>
    </source>
</evidence>
<dbReference type="InterPro" id="IPR046792">
    <property type="entry name" value="Peptidase_C54_cat"/>
</dbReference>
<feature type="compositionally biased region" description="Low complexity" evidence="11">
    <location>
        <begin position="1"/>
        <end position="21"/>
    </location>
</feature>
<dbReference type="GO" id="GO:0035973">
    <property type="term" value="P:aggrephagy"/>
    <property type="evidence" value="ECO:0007669"/>
    <property type="project" value="TreeGrafter"/>
</dbReference>
<dbReference type="EMBL" id="JANBOI010002545">
    <property type="protein sequence ID" value="KAJ1721160.1"/>
    <property type="molecule type" value="Genomic_DNA"/>
</dbReference>
<accession>A0A9W7XY40</accession>
<evidence type="ECO:0000313" key="14">
    <source>
        <dbReference type="Proteomes" id="UP001143981"/>
    </source>
</evidence>
<proteinExistence type="inferred from homology"/>
<keyword evidence="4 10" id="KW-0645">Protease</keyword>
<evidence type="ECO:0000256" key="3">
    <source>
        <dbReference type="ARBA" id="ARBA00022490"/>
    </source>
</evidence>
<dbReference type="GO" id="GO:0015031">
    <property type="term" value="P:protein transport"/>
    <property type="evidence" value="ECO:0007669"/>
    <property type="project" value="UniProtKB-KW"/>
</dbReference>
<dbReference type="PANTHER" id="PTHR22624">
    <property type="entry name" value="CYSTEINE PROTEASE ATG4"/>
    <property type="match status" value="1"/>
</dbReference>
<keyword evidence="10" id="KW-0539">Nucleus</keyword>
<dbReference type="GO" id="GO:0000423">
    <property type="term" value="P:mitophagy"/>
    <property type="evidence" value="ECO:0007669"/>
    <property type="project" value="TreeGrafter"/>
</dbReference>
<keyword evidence="14" id="KW-1185">Reference proteome</keyword>
<evidence type="ECO:0000256" key="10">
    <source>
        <dbReference type="RuleBase" id="RU363115"/>
    </source>
</evidence>
<keyword evidence="3 10" id="KW-0963">Cytoplasm</keyword>
<dbReference type="EC" id="3.4.22.-" evidence="10"/>
<dbReference type="OrthoDB" id="2960936at2759"/>
<dbReference type="GO" id="GO:0019786">
    <property type="term" value="F:protein-phosphatidylethanolamide deconjugating activity"/>
    <property type="evidence" value="ECO:0007669"/>
    <property type="project" value="InterPro"/>
</dbReference>
<feature type="compositionally biased region" description="Polar residues" evidence="11">
    <location>
        <begin position="22"/>
        <end position="44"/>
    </location>
</feature>
<dbReference type="GO" id="GO:0005737">
    <property type="term" value="C:cytoplasm"/>
    <property type="evidence" value="ECO:0007669"/>
    <property type="project" value="UniProtKB-SubCell"/>
</dbReference>
<dbReference type="Proteomes" id="UP001143981">
    <property type="component" value="Unassembled WGS sequence"/>
</dbReference>
<feature type="domain" description="Peptidase C54 catalytic" evidence="12">
    <location>
        <begin position="123"/>
        <end position="391"/>
    </location>
</feature>
<dbReference type="GO" id="GO:0004197">
    <property type="term" value="F:cysteine-type endopeptidase activity"/>
    <property type="evidence" value="ECO:0007669"/>
    <property type="project" value="TreeGrafter"/>
</dbReference>